<feature type="transmembrane region" description="Helical" evidence="10">
    <location>
        <begin position="1669"/>
        <end position="1695"/>
    </location>
</feature>
<feature type="transmembrane region" description="Helical" evidence="10">
    <location>
        <begin position="1356"/>
        <end position="1376"/>
    </location>
</feature>
<keyword evidence="9 10" id="KW-0472">Membrane</keyword>
<proteinExistence type="inferred from homology"/>
<feature type="transmembrane region" description="Helical" evidence="10">
    <location>
        <begin position="704"/>
        <end position="726"/>
    </location>
</feature>
<feature type="transmembrane region" description="Helical" evidence="10">
    <location>
        <begin position="1627"/>
        <end position="1649"/>
    </location>
</feature>
<feature type="domain" description="ABC transporter" evidence="11">
    <location>
        <begin position="925"/>
        <end position="1155"/>
    </location>
</feature>
<keyword evidence="3" id="KW-0813">Transport</keyword>
<dbReference type="InterPro" id="IPR026082">
    <property type="entry name" value="ABCA"/>
</dbReference>
<feature type="transmembrane region" description="Helical" evidence="10">
    <location>
        <begin position="1707"/>
        <end position="1726"/>
    </location>
</feature>
<feature type="transmembrane region" description="Helical" evidence="10">
    <location>
        <begin position="1825"/>
        <end position="1847"/>
    </location>
</feature>
<evidence type="ECO:0000256" key="3">
    <source>
        <dbReference type="ARBA" id="ARBA00022448"/>
    </source>
</evidence>
<protein>
    <recommendedName>
        <fullName evidence="11">ABC transporter domain-containing protein</fullName>
    </recommendedName>
</protein>
<name>A0A1B6DIK2_9HEMI</name>
<dbReference type="Pfam" id="PF12698">
    <property type="entry name" value="ABC2_membrane_3"/>
    <property type="match status" value="2"/>
</dbReference>
<evidence type="ECO:0000256" key="9">
    <source>
        <dbReference type="ARBA" id="ARBA00023136"/>
    </source>
</evidence>
<organism evidence="12">
    <name type="scientific">Clastoptera arizonana</name>
    <name type="common">Arizona spittle bug</name>
    <dbReference type="NCBI Taxonomy" id="38151"/>
    <lineage>
        <taxon>Eukaryota</taxon>
        <taxon>Metazoa</taxon>
        <taxon>Ecdysozoa</taxon>
        <taxon>Arthropoda</taxon>
        <taxon>Hexapoda</taxon>
        <taxon>Insecta</taxon>
        <taxon>Pterygota</taxon>
        <taxon>Neoptera</taxon>
        <taxon>Paraneoptera</taxon>
        <taxon>Hemiptera</taxon>
        <taxon>Auchenorrhyncha</taxon>
        <taxon>Cercopoidea</taxon>
        <taxon>Clastopteridae</taxon>
        <taxon>Clastoptera</taxon>
    </lineage>
</organism>
<evidence type="ECO:0000256" key="2">
    <source>
        <dbReference type="ARBA" id="ARBA00008869"/>
    </source>
</evidence>
<dbReference type="FunFam" id="3.40.50.300:FF:000298">
    <property type="entry name" value="ATP-binding cassette sub-family A member 12"/>
    <property type="match status" value="1"/>
</dbReference>
<dbReference type="InterPro" id="IPR013525">
    <property type="entry name" value="ABC2_TM"/>
</dbReference>
<evidence type="ECO:0000256" key="7">
    <source>
        <dbReference type="ARBA" id="ARBA00022840"/>
    </source>
</evidence>
<dbReference type="GO" id="GO:0016020">
    <property type="term" value="C:membrane"/>
    <property type="evidence" value="ECO:0007669"/>
    <property type="project" value="UniProtKB-SubCell"/>
</dbReference>
<feature type="transmembrane region" description="Helical" evidence="10">
    <location>
        <begin position="774"/>
        <end position="791"/>
    </location>
</feature>
<dbReference type="FunFam" id="3.40.50.300:FF:000327">
    <property type="entry name" value="ATP-binding cassette sub-family A member 3"/>
    <property type="match status" value="1"/>
</dbReference>
<dbReference type="PANTHER" id="PTHR19229">
    <property type="entry name" value="ATP-BINDING CASSETTE TRANSPORTER SUBFAMILY A ABCA"/>
    <property type="match status" value="1"/>
</dbReference>
<dbReference type="Pfam" id="PF00005">
    <property type="entry name" value="ABC_tran"/>
    <property type="match status" value="2"/>
</dbReference>
<dbReference type="SUPFAM" id="SSF52540">
    <property type="entry name" value="P-loop containing nucleoside triphosphate hydrolases"/>
    <property type="match status" value="2"/>
</dbReference>
<evidence type="ECO:0000256" key="6">
    <source>
        <dbReference type="ARBA" id="ARBA00022741"/>
    </source>
</evidence>
<feature type="transmembrane region" description="Helical" evidence="10">
    <location>
        <begin position="840"/>
        <end position="864"/>
    </location>
</feature>
<dbReference type="GO" id="GO:0140359">
    <property type="term" value="F:ABC-type transporter activity"/>
    <property type="evidence" value="ECO:0007669"/>
    <property type="project" value="InterPro"/>
</dbReference>
<dbReference type="EMBL" id="GEDC01011767">
    <property type="protein sequence ID" value="JAS25531.1"/>
    <property type="molecule type" value="Transcribed_RNA"/>
</dbReference>
<accession>A0A1B6DIK2</accession>
<feature type="transmembrane region" description="Helical" evidence="10">
    <location>
        <begin position="797"/>
        <end position="819"/>
    </location>
</feature>
<evidence type="ECO:0000313" key="12">
    <source>
        <dbReference type="EMBL" id="JAS25531.1"/>
    </source>
</evidence>
<dbReference type="Pfam" id="PF23321">
    <property type="entry name" value="R1_ABCA1"/>
    <property type="match status" value="1"/>
</dbReference>
<dbReference type="SMART" id="SM00382">
    <property type="entry name" value="AAA"/>
    <property type="match status" value="2"/>
</dbReference>
<evidence type="ECO:0000256" key="10">
    <source>
        <dbReference type="SAM" id="Phobius"/>
    </source>
</evidence>
<evidence type="ECO:0000256" key="8">
    <source>
        <dbReference type="ARBA" id="ARBA00022989"/>
    </source>
</evidence>
<dbReference type="InterPro" id="IPR003439">
    <property type="entry name" value="ABC_transporter-like_ATP-bd"/>
</dbReference>
<dbReference type="PROSITE" id="PS00211">
    <property type="entry name" value="ABC_TRANSPORTER_1"/>
    <property type="match status" value="1"/>
</dbReference>
<dbReference type="PROSITE" id="PS50893">
    <property type="entry name" value="ABC_TRANSPORTER_2"/>
    <property type="match status" value="2"/>
</dbReference>
<evidence type="ECO:0000256" key="1">
    <source>
        <dbReference type="ARBA" id="ARBA00004141"/>
    </source>
</evidence>
<dbReference type="PANTHER" id="PTHR19229:SF36">
    <property type="entry name" value="ATP-BINDING CASSETTE SUB-FAMILY A MEMBER 2"/>
    <property type="match status" value="1"/>
</dbReference>
<keyword evidence="4 10" id="KW-0812">Transmembrane</keyword>
<comment type="subcellular location">
    <subcellularLocation>
        <location evidence="1">Membrane</location>
        <topology evidence="1">Multi-pass membrane protein</topology>
    </subcellularLocation>
</comment>
<keyword evidence="7" id="KW-0067">ATP-binding</keyword>
<dbReference type="InterPro" id="IPR003593">
    <property type="entry name" value="AAA+_ATPase"/>
</dbReference>
<dbReference type="InterPro" id="IPR027417">
    <property type="entry name" value="P-loop_NTPase"/>
</dbReference>
<feature type="transmembrane region" description="Helical" evidence="10">
    <location>
        <begin position="21"/>
        <end position="42"/>
    </location>
</feature>
<keyword evidence="5" id="KW-0677">Repeat</keyword>
<reference evidence="12" key="1">
    <citation type="submission" date="2015-12" db="EMBL/GenBank/DDBJ databases">
        <title>De novo transcriptome assembly of four potential Pierce s Disease insect vectors from Arizona vineyards.</title>
        <authorList>
            <person name="Tassone E.E."/>
        </authorList>
    </citation>
    <scope>NUCLEOTIDE SEQUENCE</scope>
</reference>
<keyword evidence="8 10" id="KW-1133">Transmembrane helix</keyword>
<dbReference type="InterPro" id="IPR056264">
    <property type="entry name" value="R2_ABCA1-4-like"/>
</dbReference>
<dbReference type="Gene3D" id="3.40.50.300">
    <property type="entry name" value="P-loop containing nucleotide triphosphate hydrolases"/>
    <property type="match status" value="2"/>
</dbReference>
<evidence type="ECO:0000256" key="5">
    <source>
        <dbReference type="ARBA" id="ARBA00022737"/>
    </source>
</evidence>
<dbReference type="GO" id="GO:0005319">
    <property type="term" value="F:lipid transporter activity"/>
    <property type="evidence" value="ECO:0007669"/>
    <property type="project" value="TreeGrafter"/>
</dbReference>
<gene>
    <name evidence="12" type="ORF">g.40117</name>
</gene>
<dbReference type="GO" id="GO:0016887">
    <property type="term" value="F:ATP hydrolysis activity"/>
    <property type="evidence" value="ECO:0007669"/>
    <property type="project" value="InterPro"/>
</dbReference>
<evidence type="ECO:0000259" key="11">
    <source>
        <dbReference type="PROSITE" id="PS50893"/>
    </source>
</evidence>
<feature type="transmembrane region" description="Helical" evidence="10">
    <location>
        <begin position="662"/>
        <end position="683"/>
    </location>
</feature>
<keyword evidence="6" id="KW-0547">Nucleotide-binding</keyword>
<dbReference type="GO" id="GO:0005524">
    <property type="term" value="F:ATP binding"/>
    <property type="evidence" value="ECO:0007669"/>
    <property type="project" value="UniProtKB-KW"/>
</dbReference>
<feature type="transmembrane region" description="Helical" evidence="10">
    <location>
        <begin position="1738"/>
        <end position="1763"/>
    </location>
</feature>
<dbReference type="CDD" id="cd03263">
    <property type="entry name" value="ABC_subfamily_A"/>
    <property type="match status" value="2"/>
</dbReference>
<feature type="transmembrane region" description="Helical" evidence="10">
    <location>
        <begin position="738"/>
        <end position="762"/>
    </location>
</feature>
<feature type="domain" description="ABC transporter" evidence="11">
    <location>
        <begin position="1886"/>
        <end position="2120"/>
    </location>
</feature>
<dbReference type="InterPro" id="IPR017871">
    <property type="entry name" value="ABC_transporter-like_CS"/>
</dbReference>
<sequence length="2235" mass="253543">MGFFLQLRMLLWKNFLIRKRQVVRCIVELLWPLFLFLILMWVRTRNLRTNIEQCYFTEKSMPSTGDLSFFQSFFCTFNNTCYQTVKDAEVYRGGINETMNFNKKILSLLKTYSSNQNSNQTFSGLQELADLARNILGRQTLLSETTRFHTSDILGNPDQLFNVIQEQNVSLSKEFVKELFNSEISVSNITMAQILALRQNSSMALCTDKEFLKNIIITKNIDLITSELCSLPMNQLKRLVSALARDVQTRNQFNQLIRYVAFNLNDSITLNEWLRIQELRDEISKEISAIQLSSRIMSDFSTLREVYQNSSSSNFSQFTEISSIISRFLCGNKSADFMESLSNLNGQTNRFNIRDRIENSWKKKAYQYDNSTTETCNRIFEQLDSMPVTKILWKILKPFIRGKILYTPETPATKRIMDKLAEVFRRVKVIQEATFNLGNSTINFLRQELTNNTFNLNLIKELYDSPLGNELLNNTWLRDILGPNYNEDVDKAREDIELFLNPNDTEYRIETFNKMAELNLNISNILECFYWDKIVAYSTEEEAMEVGMHLVEENELWALVVFLDPGNYTLNPLTTYKIRMNTDRIDDTSDIRDSLLRQGSRRNPAVDLKYITYGFAYLQDLLDHFIIEEQTGLSEVPGIVLQQMPYPCYISDRFIIAISRTFPLYMILSWVYTCAMIVKAIVYEKEKRLKETMRMMGLGNGIHWIGWFIDSFIPIIITISFLTVILVKGNILQSAEPSLVFCFLLIFGISTIALSFLISVFFNKANLSAASGGIIFFILYLPYPFMVRWILFLSPEIKTLLCMSSNAALGLGASYFSLYEEIGTGLKWENIWDSPIYDDGYCLAYIMGMLILDTFVYLFLTWYIESVFPGQFGIPKPWYFPVTLSFWLGRNTVSTQNMDNLILHDELSNNGDLFESEPEGLKTGIAIRQLGMKYTNGKVALSGLNLNFYEDQITSFLGHNGAGKTTTISILTGLFPPTQGTATIYGLDIRKDMDIIRNSLGMCPQHNVLFDLLTVEEHLWFYARLRGQKPDTVIVERDQMIDDLGLPHKRNTYSKDLSGGMQRKLSVAVAFIGGSKTVILDEPTSGVDPHSRRSIWELLIKYKKNRTVILTTHYMDEADLLGDRIAIISNGQLQTCGSSLFLKTHFGSGYFLSIAFYPPEAGGAVEENITSLVQDLKQFILEIMPSARLSEQIGDEVVFVLPQNNNSDDIASLLKALEANKKILHVHSYGISDTSLEDIFLKVADKGTTNVQQNSDSKKCMHFWKLLQIIPFFKKREENNKTTVRNKSTLQLNGVEREIRVQRKGPVVKYTSVPVLEDSPNIQQPPSNKYWRQFCALHIKRFRNTLRNKKALFSELVIPALFVCITLITTSILPTLQQRPPLPLSPWLYSPPRYMFYSNDVPSSPEINKYVDDINGPIGLGTKCIFVNKTRDSSCIAPSALKYQRSSNITGISKFGPDCSCSSGAQVCPADAGKPDPPNHLVVSDDTMYDLTGSNVSDWLMKTHNRFSRTRYGGYSLGLNSTSSSFNISELLGLYTELMNNLSQINNIDIDNLTQSTPSNNNIKVWYNNKGWASSVSYMNAINNVILRAALPATNASQYGINTINHPMNYTQQQIGTELLQQSFVSLLHAIAVIFALSFVPASFTLFLIEERVSWSKHLQLVSGVNRFIYWLQAFSWDLACYLVSAILCIFIFLLFNDKSYVSPTNFPGLLCLLVFYGWSVIPLMYPASYLFSVPSSAFVSLACGNMFVGIITTITVSVLRLFDDEDLKAVSSVLEEVFLVLPQYCLGSGLLELSTTYYQKLSLSTFDIEIEINIFAWNVLGKKLFCMFSAGLIFFLLTLSIEFGIIKRLIKYKKIPDIPEPTVEEEDVLEEKKRVIQGDTSRDILVIKNLCKVYKSSNSSKPATNHICVGVKKGECFGLLGLNGAGKTSTFKMLTGATKVSKGDATVKGYSVVNNLGKVRSLIGYCPQFDALNPLLTTREHLELYGRLRNIPSNQLQAAVDIALQKLNLGHYSDRCAGTLSGGNKRKLSTAIALLGDPPLVFLDEPTSGMDPKARRFIWSCIQDVIREGRSVVLTSHSMEECEALCTRLTIMVNGQFKCLGNSQHLKNKFGKGYSLVVRCKNDCITNVKEFIDQELPGAVLLEAHYNQIRYQLTMSNLKLHKVFSTMEAAKRSMIVEDYSLSQTTLEEVFIRFASEQSDTVKARFGLIKHIRRAITFKCCKCCVDPANNEEVQV</sequence>
<evidence type="ECO:0000256" key="4">
    <source>
        <dbReference type="ARBA" id="ARBA00022692"/>
    </source>
</evidence>
<comment type="similarity">
    <text evidence="2">Belongs to the ABC transporter superfamily. ABCA family.</text>
</comment>